<keyword evidence="2" id="KW-0472">Membrane</keyword>
<accession>A0ABX1Y817</accession>
<evidence type="ECO:0000313" key="3">
    <source>
        <dbReference type="EMBL" id="NOU77083.1"/>
    </source>
</evidence>
<name>A0ABX1Y817_9BACL</name>
<evidence type="ECO:0000256" key="2">
    <source>
        <dbReference type="SAM" id="Phobius"/>
    </source>
</evidence>
<comment type="caution">
    <text evidence="3">The sequence shown here is derived from an EMBL/GenBank/DDBJ whole genome shotgun (WGS) entry which is preliminary data.</text>
</comment>
<keyword evidence="2" id="KW-0812">Transmembrane</keyword>
<evidence type="ECO:0000313" key="4">
    <source>
        <dbReference type="Proteomes" id="UP000616779"/>
    </source>
</evidence>
<dbReference type="Pfam" id="PF17280">
    <property type="entry name" value="DUF5345"/>
    <property type="match status" value="1"/>
</dbReference>
<feature type="region of interest" description="Disordered" evidence="1">
    <location>
        <begin position="1"/>
        <end position="32"/>
    </location>
</feature>
<dbReference type="Proteomes" id="UP000616779">
    <property type="component" value="Unassembled WGS sequence"/>
</dbReference>
<feature type="transmembrane region" description="Helical" evidence="2">
    <location>
        <begin position="86"/>
        <end position="103"/>
    </location>
</feature>
<dbReference type="EMBL" id="WHOA01000257">
    <property type="protein sequence ID" value="NOU77083.1"/>
    <property type="molecule type" value="Genomic_DNA"/>
</dbReference>
<proteinExistence type="predicted"/>
<feature type="transmembrane region" description="Helical" evidence="2">
    <location>
        <begin position="109"/>
        <end position="128"/>
    </location>
</feature>
<gene>
    <name evidence="3" type="ORF">GC098_37960</name>
</gene>
<organism evidence="3 4">
    <name type="scientific">Paenibacillus phytorum</name>
    <dbReference type="NCBI Taxonomy" id="2654977"/>
    <lineage>
        <taxon>Bacteria</taxon>
        <taxon>Bacillati</taxon>
        <taxon>Bacillota</taxon>
        <taxon>Bacilli</taxon>
        <taxon>Bacillales</taxon>
        <taxon>Paenibacillaceae</taxon>
        <taxon>Paenibacillus</taxon>
    </lineage>
</organism>
<sequence length="137" mass="15769">MEPEDPKKSEVSKNDGSKNLDDGQSYKGSDVYRGLEGTDEMMAQQLQEGLQRLDELFPAFTPSPSWFDQQIVETQSKQRSKLRRDLLILWITALLLLSLLYAMMNAQPVVFITFQVLAVVAPLVWLLARKQEEHHYE</sequence>
<evidence type="ECO:0000256" key="1">
    <source>
        <dbReference type="SAM" id="MobiDB-lite"/>
    </source>
</evidence>
<keyword evidence="4" id="KW-1185">Reference proteome</keyword>
<dbReference type="InterPro" id="IPR035238">
    <property type="entry name" value="DUF5345"/>
</dbReference>
<keyword evidence="2" id="KW-1133">Transmembrane helix</keyword>
<dbReference type="RefSeq" id="WP_171649616.1">
    <property type="nucleotide sequence ID" value="NZ_WHOA01000257.1"/>
</dbReference>
<evidence type="ECO:0008006" key="5">
    <source>
        <dbReference type="Google" id="ProtNLM"/>
    </source>
</evidence>
<reference evidence="3 4" key="1">
    <citation type="submission" date="2019-10" db="EMBL/GenBank/DDBJ databases">
        <title>Description of Paenibacillus terrestris sp. nov.</title>
        <authorList>
            <person name="Carlier A."/>
            <person name="Qi S."/>
        </authorList>
    </citation>
    <scope>NUCLEOTIDE SEQUENCE [LARGE SCALE GENOMIC DNA]</scope>
    <source>
        <strain evidence="3 4">LMG 31458</strain>
    </source>
</reference>
<feature type="compositionally biased region" description="Basic and acidic residues" evidence="1">
    <location>
        <begin position="1"/>
        <end position="21"/>
    </location>
</feature>
<protein>
    <recommendedName>
        <fullName evidence="5">YxlC family protein</fullName>
    </recommendedName>
</protein>